<organism evidence="2 3">
    <name type="scientific">Stylophora pistillata</name>
    <name type="common">Smooth cauliflower coral</name>
    <dbReference type="NCBI Taxonomy" id="50429"/>
    <lineage>
        <taxon>Eukaryota</taxon>
        <taxon>Metazoa</taxon>
        <taxon>Cnidaria</taxon>
        <taxon>Anthozoa</taxon>
        <taxon>Hexacorallia</taxon>
        <taxon>Scleractinia</taxon>
        <taxon>Astrocoeniina</taxon>
        <taxon>Pocilloporidae</taxon>
        <taxon>Stylophora</taxon>
    </lineage>
</organism>
<evidence type="ECO:0000256" key="1">
    <source>
        <dbReference type="SAM" id="MobiDB-lite"/>
    </source>
</evidence>
<reference evidence="3" key="1">
    <citation type="journal article" date="2017" name="bioRxiv">
        <title>Comparative analysis of the genomes of Stylophora pistillata and Acropora digitifera provides evidence for extensive differences between species of corals.</title>
        <authorList>
            <person name="Voolstra C.R."/>
            <person name="Li Y."/>
            <person name="Liew Y.J."/>
            <person name="Baumgarten S."/>
            <person name="Zoccola D."/>
            <person name="Flot J.-F."/>
            <person name="Tambutte S."/>
            <person name="Allemand D."/>
            <person name="Aranda M."/>
        </authorList>
    </citation>
    <scope>NUCLEOTIDE SEQUENCE [LARGE SCALE GENOMIC DNA]</scope>
</reference>
<gene>
    <name evidence="2" type="ORF">AWC38_SpisGene17156</name>
</gene>
<dbReference type="AlphaFoldDB" id="A0A2B4RJA6"/>
<comment type="caution">
    <text evidence="2">The sequence shown here is derived from an EMBL/GenBank/DDBJ whole genome shotgun (WGS) entry which is preliminary data.</text>
</comment>
<sequence>MIDEQLLHIISTHYPANSLIWQADLGEGESLDEALVDSAEESCRHSRDNESDCGVDNNRHDDEDSRITFKN</sequence>
<feature type="region of interest" description="Disordered" evidence="1">
    <location>
        <begin position="33"/>
        <end position="71"/>
    </location>
</feature>
<name>A0A2B4RJA6_STYPI</name>
<feature type="compositionally biased region" description="Basic and acidic residues" evidence="1">
    <location>
        <begin position="57"/>
        <end position="71"/>
    </location>
</feature>
<proteinExistence type="predicted"/>
<evidence type="ECO:0000313" key="2">
    <source>
        <dbReference type="EMBL" id="PFX18474.1"/>
    </source>
</evidence>
<dbReference type="Proteomes" id="UP000225706">
    <property type="component" value="Unassembled WGS sequence"/>
</dbReference>
<keyword evidence="3" id="KW-1185">Reference proteome</keyword>
<dbReference type="EMBL" id="LSMT01000409">
    <property type="protein sequence ID" value="PFX18474.1"/>
    <property type="molecule type" value="Genomic_DNA"/>
</dbReference>
<protein>
    <submittedName>
        <fullName evidence="2">Uncharacterized protein</fullName>
    </submittedName>
</protein>
<evidence type="ECO:0000313" key="3">
    <source>
        <dbReference type="Proteomes" id="UP000225706"/>
    </source>
</evidence>
<feature type="compositionally biased region" description="Basic and acidic residues" evidence="1">
    <location>
        <begin position="41"/>
        <end position="50"/>
    </location>
</feature>
<accession>A0A2B4RJA6</accession>